<feature type="region of interest" description="Disordered" evidence="1">
    <location>
        <begin position="1"/>
        <end position="183"/>
    </location>
</feature>
<sequence>AGTPGGRRVRPAHRAPGDPFPAPLGGDRQRGAPGRRPVRPARARGGVPAAEPGPGQPVLVRRAAGAAQDELQGQRVVGREGGGHRQAGDAHQGDLHPQRRHDAADQGHRPQFRAHPQRAPAGVRDDGHRVGRPDPGPQPHRLPARPRRGLRGDLRAGVRRQAPDPLVHAARIGVRRGPRPSPL</sequence>
<feature type="non-terminal residue" evidence="2">
    <location>
        <position position="183"/>
    </location>
</feature>
<feature type="compositionally biased region" description="Basic and acidic residues" evidence="1">
    <location>
        <begin position="77"/>
        <end position="108"/>
    </location>
</feature>
<feature type="compositionally biased region" description="Basic residues" evidence="1">
    <location>
        <begin position="173"/>
        <end position="183"/>
    </location>
</feature>
<dbReference type="EMBL" id="CADCTH010000558">
    <property type="protein sequence ID" value="CAA9291066.1"/>
    <property type="molecule type" value="Genomic_DNA"/>
</dbReference>
<proteinExistence type="predicted"/>
<accession>A0A6J4JYU8</accession>
<feature type="compositionally biased region" description="Low complexity" evidence="1">
    <location>
        <begin position="43"/>
        <end position="57"/>
    </location>
</feature>
<protein>
    <submittedName>
        <fullName evidence="2">Uncharacterized protein</fullName>
    </submittedName>
</protein>
<evidence type="ECO:0000313" key="2">
    <source>
        <dbReference type="EMBL" id="CAA9291066.1"/>
    </source>
</evidence>
<organism evidence="2">
    <name type="scientific">uncultured Actinomycetospora sp</name>
    <dbReference type="NCBI Taxonomy" id="1135996"/>
    <lineage>
        <taxon>Bacteria</taxon>
        <taxon>Bacillati</taxon>
        <taxon>Actinomycetota</taxon>
        <taxon>Actinomycetes</taxon>
        <taxon>Pseudonocardiales</taxon>
        <taxon>Pseudonocardiaceae</taxon>
        <taxon>Actinomycetospora</taxon>
        <taxon>environmental samples</taxon>
    </lineage>
</organism>
<feature type="non-terminal residue" evidence="2">
    <location>
        <position position="1"/>
    </location>
</feature>
<feature type="compositionally biased region" description="Basic and acidic residues" evidence="1">
    <location>
        <begin position="123"/>
        <end position="132"/>
    </location>
</feature>
<gene>
    <name evidence="2" type="ORF">AVDCRST_MAG54-4445</name>
</gene>
<name>A0A6J4JYU8_9PSEU</name>
<reference evidence="2" key="1">
    <citation type="submission" date="2020-02" db="EMBL/GenBank/DDBJ databases">
        <authorList>
            <person name="Meier V. D."/>
        </authorList>
    </citation>
    <scope>NUCLEOTIDE SEQUENCE</scope>
    <source>
        <strain evidence="2">AVDCRST_MAG54</strain>
    </source>
</reference>
<evidence type="ECO:0000256" key="1">
    <source>
        <dbReference type="SAM" id="MobiDB-lite"/>
    </source>
</evidence>
<dbReference type="AlphaFoldDB" id="A0A6J4JYU8"/>